<name>A0A5B8U3M8_9ACTN</name>
<keyword evidence="1" id="KW-0328">Glycosyltransferase</keyword>
<organism evidence="4 5">
    <name type="scientific">Baekduia soli</name>
    <dbReference type="NCBI Taxonomy" id="496014"/>
    <lineage>
        <taxon>Bacteria</taxon>
        <taxon>Bacillati</taxon>
        <taxon>Actinomycetota</taxon>
        <taxon>Thermoleophilia</taxon>
        <taxon>Solirubrobacterales</taxon>
        <taxon>Baekduiaceae</taxon>
        <taxon>Baekduia</taxon>
    </lineage>
</organism>
<dbReference type="GO" id="GO:0017061">
    <property type="term" value="F:S-methyl-5-thioadenosine phosphorylase activity"/>
    <property type="evidence" value="ECO:0007669"/>
    <property type="project" value="InterPro"/>
</dbReference>
<dbReference type="PANTHER" id="PTHR42679">
    <property type="entry name" value="S-METHYL-5'-THIOADENOSINE PHOSPHORYLASE"/>
    <property type="match status" value="1"/>
</dbReference>
<dbReference type="InterPro" id="IPR035994">
    <property type="entry name" value="Nucleoside_phosphorylase_sf"/>
</dbReference>
<dbReference type="RefSeq" id="WP_146917998.1">
    <property type="nucleotide sequence ID" value="NZ_CP042430.1"/>
</dbReference>
<dbReference type="Proteomes" id="UP000321805">
    <property type="component" value="Chromosome"/>
</dbReference>
<evidence type="ECO:0000313" key="4">
    <source>
        <dbReference type="EMBL" id="QEC47488.1"/>
    </source>
</evidence>
<dbReference type="Pfam" id="PF01048">
    <property type="entry name" value="PNP_UDP_1"/>
    <property type="match status" value="1"/>
</dbReference>
<dbReference type="InterPro" id="IPR010044">
    <property type="entry name" value="MTAP"/>
</dbReference>
<protein>
    <submittedName>
        <fullName evidence="4">MTAP family purine nucleoside phosphorylase</fullName>
    </submittedName>
</protein>
<evidence type="ECO:0000259" key="3">
    <source>
        <dbReference type="Pfam" id="PF01048"/>
    </source>
</evidence>
<dbReference type="EMBL" id="CP042430">
    <property type="protein sequence ID" value="QEC47488.1"/>
    <property type="molecule type" value="Genomic_DNA"/>
</dbReference>
<evidence type="ECO:0000313" key="5">
    <source>
        <dbReference type="Proteomes" id="UP000321805"/>
    </source>
</evidence>
<dbReference type="PANTHER" id="PTHR42679:SF2">
    <property type="entry name" value="S-METHYL-5'-THIOADENOSINE PHOSPHORYLASE"/>
    <property type="match status" value="1"/>
</dbReference>
<sequence>MRIGIITGSGTYALPDFEDARPTEVATEFGPATITEGRFAGADVLHVSRHLAGHARLSHQVTHQANIAALRDRGADAILGVTVCGAVDATVPLGTLMVFDDLHFLANRLPDGSICTLHTEPGRPGRSHWVYEEPFSAPLRGALLLGAREAGLVVRDGGCYGHVDGPRFNTKAEIRMLAACGVTAVSQTAGPETVLAGEAGIPFALLGYATDYANGVQDEATPVAELMRLIGESPVALAATLAAAVPHVQRAQPGPVGTHLGFD</sequence>
<dbReference type="KEGG" id="bsol:FSW04_07785"/>
<dbReference type="CDD" id="cd09010">
    <property type="entry name" value="MTAP_SsMTAPII_like_MTIP"/>
    <property type="match status" value="1"/>
</dbReference>
<reference evidence="4 5" key="1">
    <citation type="journal article" date="2018" name="J. Microbiol.">
        <title>Baekduia soli gen. nov., sp. nov., a novel bacterium isolated from the soil of Baekdu Mountain and proposal of a novel family name, Baekduiaceae fam. nov.</title>
        <authorList>
            <person name="An D.S."/>
            <person name="Siddiqi M.Z."/>
            <person name="Kim K.H."/>
            <person name="Yu H.S."/>
            <person name="Im W.T."/>
        </authorList>
    </citation>
    <scope>NUCLEOTIDE SEQUENCE [LARGE SCALE GENOMIC DNA]</scope>
    <source>
        <strain evidence="4 5">BR7-21</strain>
    </source>
</reference>
<dbReference type="Gene3D" id="3.40.50.1580">
    <property type="entry name" value="Nucleoside phosphorylase domain"/>
    <property type="match status" value="1"/>
</dbReference>
<feature type="domain" description="Nucleoside phosphorylase" evidence="3">
    <location>
        <begin position="2"/>
        <end position="225"/>
    </location>
</feature>
<gene>
    <name evidence="4" type="ORF">FSW04_07785</name>
</gene>
<proteinExistence type="predicted"/>
<dbReference type="OrthoDB" id="1523230at2"/>
<dbReference type="GO" id="GO:0019509">
    <property type="term" value="P:L-methionine salvage from methylthioadenosine"/>
    <property type="evidence" value="ECO:0007669"/>
    <property type="project" value="TreeGrafter"/>
</dbReference>
<keyword evidence="2" id="KW-0808">Transferase</keyword>
<evidence type="ECO:0000256" key="1">
    <source>
        <dbReference type="ARBA" id="ARBA00022676"/>
    </source>
</evidence>
<dbReference type="AlphaFoldDB" id="A0A5B8U3M8"/>
<dbReference type="SUPFAM" id="SSF53167">
    <property type="entry name" value="Purine and uridine phosphorylases"/>
    <property type="match status" value="1"/>
</dbReference>
<dbReference type="GO" id="GO:0005829">
    <property type="term" value="C:cytosol"/>
    <property type="evidence" value="ECO:0007669"/>
    <property type="project" value="TreeGrafter"/>
</dbReference>
<accession>A0A5B8U3M8</accession>
<dbReference type="GO" id="GO:0009116">
    <property type="term" value="P:nucleoside metabolic process"/>
    <property type="evidence" value="ECO:0007669"/>
    <property type="project" value="InterPro"/>
</dbReference>
<evidence type="ECO:0000256" key="2">
    <source>
        <dbReference type="ARBA" id="ARBA00022679"/>
    </source>
</evidence>
<dbReference type="InterPro" id="IPR000845">
    <property type="entry name" value="Nucleoside_phosphorylase_d"/>
</dbReference>
<keyword evidence="5" id="KW-1185">Reference proteome</keyword>